<evidence type="ECO:0000256" key="1">
    <source>
        <dbReference type="ARBA" id="ARBA00023015"/>
    </source>
</evidence>
<dbReference type="PATRIC" id="fig|1330330.3.peg.2048"/>
<dbReference type="InterPro" id="IPR046348">
    <property type="entry name" value="SIS_dom_sf"/>
</dbReference>
<protein>
    <recommendedName>
        <fullName evidence="8">RpiR family transcriptional regulator</fullName>
    </recommendedName>
</protein>
<keyword evidence="1" id="KW-0805">Transcription regulation</keyword>
<feature type="domain" description="SIS" evidence="5">
    <location>
        <begin position="119"/>
        <end position="258"/>
    </location>
</feature>
<dbReference type="KEGG" id="kpf:IX53_10045"/>
<evidence type="ECO:0000259" key="5">
    <source>
        <dbReference type="PROSITE" id="PS51464"/>
    </source>
</evidence>
<sequence>MEKSFVNQFNEKLSSLTQIEEKIARFMLEDPENSVKMSVQALAAKCGVVPSTVIKMCKKLGFNGFSELKLTLASEMNLAMARNVNLDDVHEAFGDYSGFVVELIGAELNHLDKSELERASTFVSNARYVDIYSFGFDSIEALDLYHKLVLIGKRVQHIENGYMQMISASRLEGEDVVIAISSTGTSKDLLDAVRHAKRFGATIISIAPESSLLSGEADVVLNTYFEKLILRDGGIATRIVQSFVVDELFMRILEKDEKSKHYYEKFKEVLDLKRR</sequence>
<dbReference type="GO" id="GO:0097367">
    <property type="term" value="F:carbohydrate derivative binding"/>
    <property type="evidence" value="ECO:0007669"/>
    <property type="project" value="InterPro"/>
</dbReference>
<dbReference type="InterPro" id="IPR001347">
    <property type="entry name" value="SIS_dom"/>
</dbReference>
<keyword evidence="2" id="KW-0238">DNA-binding</keyword>
<dbReference type="PROSITE" id="PS51071">
    <property type="entry name" value="HTH_RPIR"/>
    <property type="match status" value="1"/>
</dbReference>
<dbReference type="InterPro" id="IPR036388">
    <property type="entry name" value="WH-like_DNA-bd_sf"/>
</dbReference>
<accession>A0A0G2Z936</accession>
<dbReference type="RefSeq" id="WP_047755250.1">
    <property type="nucleotide sequence ID" value="NZ_CAJUHA010000010.1"/>
</dbReference>
<keyword evidence="7" id="KW-1185">Reference proteome</keyword>
<organism evidence="6 7">
    <name type="scientific">Kosmotoga pacifica</name>
    <dbReference type="NCBI Taxonomy" id="1330330"/>
    <lineage>
        <taxon>Bacteria</taxon>
        <taxon>Thermotogati</taxon>
        <taxon>Thermotogota</taxon>
        <taxon>Thermotogae</taxon>
        <taxon>Kosmotogales</taxon>
        <taxon>Kosmotogaceae</taxon>
        <taxon>Kosmotoga</taxon>
    </lineage>
</organism>
<evidence type="ECO:0000256" key="3">
    <source>
        <dbReference type="ARBA" id="ARBA00023163"/>
    </source>
</evidence>
<keyword evidence="3" id="KW-0804">Transcription</keyword>
<dbReference type="InterPro" id="IPR009057">
    <property type="entry name" value="Homeodomain-like_sf"/>
</dbReference>
<gene>
    <name evidence="6" type="ORF">IX53_10045</name>
</gene>
<dbReference type="CDD" id="cd05013">
    <property type="entry name" value="SIS_RpiR"/>
    <property type="match status" value="1"/>
</dbReference>
<dbReference type="AlphaFoldDB" id="A0A0G2Z936"/>
<reference evidence="6 7" key="1">
    <citation type="submission" date="2015-04" db="EMBL/GenBank/DDBJ databases">
        <title>Complete Genome Sequence of Kosmotoga pacifica SLHLJ1.</title>
        <authorList>
            <person name="Jiang L.J."/>
            <person name="Shao Z.Z."/>
            <person name="Jebbar M."/>
        </authorList>
    </citation>
    <scope>NUCLEOTIDE SEQUENCE [LARGE SCALE GENOMIC DNA]</scope>
    <source>
        <strain evidence="6 7">SLHLJ1</strain>
    </source>
</reference>
<dbReference type="GO" id="GO:0003677">
    <property type="term" value="F:DNA binding"/>
    <property type="evidence" value="ECO:0007669"/>
    <property type="project" value="UniProtKB-KW"/>
</dbReference>
<evidence type="ECO:0000259" key="4">
    <source>
        <dbReference type="PROSITE" id="PS51071"/>
    </source>
</evidence>
<dbReference type="SUPFAM" id="SSF46689">
    <property type="entry name" value="Homeodomain-like"/>
    <property type="match status" value="1"/>
</dbReference>
<dbReference type="EMBL" id="CP011232">
    <property type="protein sequence ID" value="AKI98115.1"/>
    <property type="molecule type" value="Genomic_DNA"/>
</dbReference>
<dbReference type="PROSITE" id="PS51464">
    <property type="entry name" value="SIS"/>
    <property type="match status" value="1"/>
</dbReference>
<name>A0A0G2Z936_9BACT</name>
<evidence type="ECO:0000313" key="6">
    <source>
        <dbReference type="EMBL" id="AKI98115.1"/>
    </source>
</evidence>
<evidence type="ECO:0008006" key="8">
    <source>
        <dbReference type="Google" id="ProtNLM"/>
    </source>
</evidence>
<evidence type="ECO:0000313" key="7">
    <source>
        <dbReference type="Proteomes" id="UP000035159"/>
    </source>
</evidence>
<dbReference type="GO" id="GO:1901135">
    <property type="term" value="P:carbohydrate derivative metabolic process"/>
    <property type="evidence" value="ECO:0007669"/>
    <property type="project" value="InterPro"/>
</dbReference>
<dbReference type="STRING" id="1330330.IX53_10045"/>
<dbReference type="Gene3D" id="3.40.50.10490">
    <property type="entry name" value="Glucose-6-phosphate isomerase like protein, domain 1"/>
    <property type="match status" value="1"/>
</dbReference>
<feature type="domain" description="HTH rpiR-type" evidence="4">
    <location>
        <begin position="3"/>
        <end position="79"/>
    </location>
</feature>
<dbReference type="InterPro" id="IPR000281">
    <property type="entry name" value="HTH_RpiR"/>
</dbReference>
<dbReference type="InterPro" id="IPR035472">
    <property type="entry name" value="RpiR-like_SIS"/>
</dbReference>
<dbReference type="Pfam" id="PF01418">
    <property type="entry name" value="HTH_6"/>
    <property type="match status" value="1"/>
</dbReference>
<dbReference type="PANTHER" id="PTHR30514:SF1">
    <property type="entry name" value="HTH-TYPE TRANSCRIPTIONAL REGULATOR HEXR-RELATED"/>
    <property type="match status" value="1"/>
</dbReference>
<proteinExistence type="predicted"/>
<dbReference type="Pfam" id="PF01380">
    <property type="entry name" value="SIS"/>
    <property type="match status" value="1"/>
</dbReference>
<dbReference type="Proteomes" id="UP000035159">
    <property type="component" value="Chromosome"/>
</dbReference>
<dbReference type="InterPro" id="IPR047640">
    <property type="entry name" value="RpiR-like"/>
</dbReference>
<dbReference type="GO" id="GO:0003700">
    <property type="term" value="F:DNA-binding transcription factor activity"/>
    <property type="evidence" value="ECO:0007669"/>
    <property type="project" value="InterPro"/>
</dbReference>
<dbReference type="SUPFAM" id="SSF53697">
    <property type="entry name" value="SIS domain"/>
    <property type="match status" value="1"/>
</dbReference>
<dbReference type="Gene3D" id="1.10.10.10">
    <property type="entry name" value="Winged helix-like DNA-binding domain superfamily/Winged helix DNA-binding domain"/>
    <property type="match status" value="1"/>
</dbReference>
<dbReference type="PANTHER" id="PTHR30514">
    <property type="entry name" value="GLUCOKINASE"/>
    <property type="match status" value="1"/>
</dbReference>
<dbReference type="OrthoDB" id="41957at2"/>
<evidence type="ECO:0000256" key="2">
    <source>
        <dbReference type="ARBA" id="ARBA00023125"/>
    </source>
</evidence>